<dbReference type="PANTHER" id="PTHR21145">
    <property type="entry name" value="CHORISMATE MUTASE"/>
    <property type="match status" value="1"/>
</dbReference>
<dbReference type="InterPro" id="IPR002701">
    <property type="entry name" value="CM_II_prokaryot"/>
</dbReference>
<dbReference type="UniPathway" id="UPA00120">
    <property type="reaction ID" value="UER00203"/>
</dbReference>
<comment type="subcellular location">
    <subcellularLocation>
        <location evidence="2">Cytoplasm</location>
    </subcellularLocation>
</comment>
<keyword evidence="7 9" id="KW-0057">Aromatic amino acid biosynthesis</keyword>
<sequence length="254" mass="28576">MDSTEESKGLTLDAVRDALIRDEDSIVFSLVERARFPRNAPAYDPSLFGGVGERALVDLYVREAEALRAKVGGYQLPEEVPFFPKDLPSPLTPLQKNPQVLHPTSASVSVNEAIWKMYFNDLLPLFTVEGDDGNYASTVALDLVCLQALSRRIHTGKYVAEVKFIDAPHDYGRAIQAKDRDTLMKMLTFAAVEQRVKSRVEKKASIFAQNVTLDECDDEAKCKIDPLVVSHLYDQWVMPLTKLVEVEYLLQRLD</sequence>
<evidence type="ECO:0000259" key="10">
    <source>
        <dbReference type="Pfam" id="PF01817"/>
    </source>
</evidence>
<dbReference type="Gene3D" id="1.10.590.10">
    <property type="entry name" value="Chorismate mutase, AroQ class superfamily, eukaryotic"/>
    <property type="match status" value="1"/>
</dbReference>
<reference evidence="11 12" key="1">
    <citation type="journal article" date="2016" name="DNA Res.">
        <title>The draft genome of MD-2 pineapple using hybrid error correction of long reads.</title>
        <authorList>
            <person name="Redwan R.M."/>
            <person name="Saidin A."/>
            <person name="Kumar S.V."/>
        </authorList>
    </citation>
    <scope>NUCLEOTIDE SEQUENCE [LARGE SCALE GENOMIC DNA]</scope>
    <source>
        <strain evidence="12">cv. MD2</strain>
        <tissue evidence="11">Leaf</tissue>
    </source>
</reference>
<comment type="pathway">
    <text evidence="3">Metabolic intermediate biosynthesis; prephenate biosynthesis; prephenate from chorismate: step 1/1.</text>
</comment>
<evidence type="ECO:0000313" key="14">
    <source>
        <dbReference type="RefSeq" id="XP_020108980.1"/>
    </source>
</evidence>
<dbReference type="GO" id="GO:0009073">
    <property type="term" value="P:aromatic amino acid family biosynthetic process"/>
    <property type="evidence" value="ECO:0007669"/>
    <property type="project" value="UniProtKB-UniRule"/>
</dbReference>
<evidence type="ECO:0000256" key="7">
    <source>
        <dbReference type="ARBA" id="ARBA00023141"/>
    </source>
</evidence>
<evidence type="ECO:0000256" key="1">
    <source>
        <dbReference type="ARBA" id="ARBA00000824"/>
    </source>
</evidence>
<evidence type="ECO:0000256" key="2">
    <source>
        <dbReference type="ARBA" id="ARBA00004496"/>
    </source>
</evidence>
<name>A0A199VTU7_ANACO</name>
<feature type="domain" description="Chorismate mutase" evidence="10">
    <location>
        <begin position="136"/>
        <end position="245"/>
    </location>
</feature>
<dbReference type="NCBIfam" id="TIGR01802">
    <property type="entry name" value="CM_pl-yst"/>
    <property type="match status" value="1"/>
</dbReference>
<dbReference type="PIRSF" id="PIRSF017318">
    <property type="entry name" value="Chor_mut_AroQ_eu"/>
    <property type="match status" value="1"/>
</dbReference>
<dbReference type="InterPro" id="IPR036263">
    <property type="entry name" value="Chorismate_II_sf"/>
</dbReference>
<dbReference type="PROSITE" id="PS51169">
    <property type="entry name" value="CHORISMATE_MUT_3"/>
    <property type="match status" value="1"/>
</dbReference>
<comment type="catalytic activity">
    <reaction evidence="1 9">
        <text>chorismate = prephenate</text>
        <dbReference type="Rhea" id="RHEA:13897"/>
        <dbReference type="ChEBI" id="CHEBI:29748"/>
        <dbReference type="ChEBI" id="CHEBI:29934"/>
        <dbReference type="EC" id="5.4.99.5"/>
    </reaction>
</comment>
<dbReference type="InterPro" id="IPR037039">
    <property type="entry name" value="CM_AroQ_sf_eucaryotic"/>
</dbReference>
<evidence type="ECO:0000256" key="8">
    <source>
        <dbReference type="ARBA" id="ARBA00023235"/>
    </source>
</evidence>
<dbReference type="GO" id="GO:0046417">
    <property type="term" value="P:chorismate metabolic process"/>
    <property type="evidence" value="ECO:0007669"/>
    <property type="project" value="InterPro"/>
</dbReference>
<dbReference type="STRING" id="4615.A0A199VTU7"/>
<evidence type="ECO:0000256" key="6">
    <source>
        <dbReference type="ARBA" id="ARBA00022605"/>
    </source>
</evidence>
<dbReference type="OrthoDB" id="191918at2759"/>
<dbReference type="RefSeq" id="XP_020108980.1">
    <property type="nucleotide sequence ID" value="XM_020253391.1"/>
</dbReference>
<organism evidence="11 12">
    <name type="scientific">Ananas comosus</name>
    <name type="common">Pineapple</name>
    <name type="synonym">Ananas ananas</name>
    <dbReference type="NCBI Taxonomy" id="4615"/>
    <lineage>
        <taxon>Eukaryota</taxon>
        <taxon>Viridiplantae</taxon>
        <taxon>Streptophyta</taxon>
        <taxon>Embryophyta</taxon>
        <taxon>Tracheophyta</taxon>
        <taxon>Spermatophyta</taxon>
        <taxon>Magnoliopsida</taxon>
        <taxon>Liliopsida</taxon>
        <taxon>Poales</taxon>
        <taxon>Bromeliaceae</taxon>
        <taxon>Bromelioideae</taxon>
        <taxon>Ananas</taxon>
    </lineage>
</organism>
<protein>
    <recommendedName>
        <fullName evidence="4 9">Chorismate mutase</fullName>
        <ecNumber evidence="4 9">5.4.99.5</ecNumber>
    </recommendedName>
</protein>
<evidence type="ECO:0000313" key="12">
    <source>
        <dbReference type="Proteomes" id="UP000092600"/>
    </source>
</evidence>
<evidence type="ECO:0000256" key="9">
    <source>
        <dbReference type="PIRNR" id="PIRNR017318"/>
    </source>
</evidence>
<dbReference type="GeneID" id="109724543"/>
<dbReference type="EMBL" id="LSRQ01000821">
    <property type="protein sequence ID" value="OAY80647.1"/>
    <property type="molecule type" value="Genomic_DNA"/>
</dbReference>
<evidence type="ECO:0000313" key="11">
    <source>
        <dbReference type="EMBL" id="OAY80647.1"/>
    </source>
</evidence>
<dbReference type="AlphaFoldDB" id="A0A199VTU7"/>
<evidence type="ECO:0000256" key="4">
    <source>
        <dbReference type="ARBA" id="ARBA00012404"/>
    </source>
</evidence>
<keyword evidence="8 9" id="KW-0413">Isomerase</keyword>
<keyword evidence="6 9" id="KW-0028">Amino-acid biosynthesis</keyword>
<dbReference type="PANTHER" id="PTHR21145:SF12">
    <property type="entry name" value="CHORISMATE MUTASE"/>
    <property type="match status" value="1"/>
</dbReference>
<dbReference type="Proteomes" id="UP000515123">
    <property type="component" value="Linkage group 19"/>
</dbReference>
<proteinExistence type="predicted"/>
<dbReference type="GO" id="GO:0008652">
    <property type="term" value="P:amino acid biosynthetic process"/>
    <property type="evidence" value="ECO:0007669"/>
    <property type="project" value="UniProtKB-KW"/>
</dbReference>
<evidence type="ECO:0000256" key="5">
    <source>
        <dbReference type="ARBA" id="ARBA00022490"/>
    </source>
</evidence>
<dbReference type="EC" id="5.4.99.5" evidence="4 9"/>
<accession>A0A199VTU7</accession>
<keyword evidence="5" id="KW-0963">Cytoplasm</keyword>
<dbReference type="SUPFAM" id="SSF48600">
    <property type="entry name" value="Chorismate mutase II"/>
    <property type="match status" value="1"/>
</dbReference>
<evidence type="ECO:0000313" key="13">
    <source>
        <dbReference type="Proteomes" id="UP000515123"/>
    </source>
</evidence>
<reference evidence="14" key="2">
    <citation type="submission" date="2025-04" db="UniProtKB">
        <authorList>
            <consortium name="RefSeq"/>
        </authorList>
    </citation>
    <scope>IDENTIFICATION</scope>
    <source>
        <tissue evidence="14">Leaf</tissue>
    </source>
</reference>
<dbReference type="Pfam" id="PF01817">
    <property type="entry name" value="CM_2"/>
    <property type="match status" value="1"/>
</dbReference>
<dbReference type="GO" id="GO:0004106">
    <property type="term" value="F:chorismate mutase activity"/>
    <property type="evidence" value="ECO:0007669"/>
    <property type="project" value="UniProtKB-UniRule"/>
</dbReference>
<evidence type="ECO:0000256" key="3">
    <source>
        <dbReference type="ARBA" id="ARBA00004817"/>
    </source>
</evidence>
<keyword evidence="13" id="KW-1185">Reference proteome</keyword>
<gene>
    <name evidence="14" type="primary">LOC109724543</name>
    <name evidence="11" type="ORF">ACMD2_13237</name>
</gene>
<dbReference type="Proteomes" id="UP000092600">
    <property type="component" value="Unassembled WGS sequence"/>
</dbReference>
<dbReference type="GO" id="GO:0005737">
    <property type="term" value="C:cytoplasm"/>
    <property type="evidence" value="ECO:0007669"/>
    <property type="project" value="UniProtKB-SubCell"/>
</dbReference>
<dbReference type="InterPro" id="IPR008238">
    <property type="entry name" value="Chorismate_mutase_AroQ_euk"/>
</dbReference>